<comment type="caution">
    <text evidence="1">The sequence shown here is derived from an EMBL/GenBank/DDBJ whole genome shotgun (WGS) entry which is preliminary data.</text>
</comment>
<sequence>MRTSVFSIFCLAVGNAPSFALPAGNGNPGFNGDHRASIYDAHLQVQDYAHGIMDEMSFNKCSYPEVFKNNPGREHDVVHQYQRHMNKLGQELEEFRRVCPGFQEVDQALNELHEQNCHQQNHKKIYDFFDFLGYREYF</sequence>
<name>A0ACC0TWV3_9AGAM</name>
<dbReference type="Proteomes" id="UP001207468">
    <property type="component" value="Unassembled WGS sequence"/>
</dbReference>
<evidence type="ECO:0000313" key="2">
    <source>
        <dbReference type="Proteomes" id="UP001207468"/>
    </source>
</evidence>
<protein>
    <submittedName>
        <fullName evidence="1">Uncharacterized protein</fullName>
    </submittedName>
</protein>
<evidence type="ECO:0000313" key="1">
    <source>
        <dbReference type="EMBL" id="KAI9451207.1"/>
    </source>
</evidence>
<reference evidence="1" key="1">
    <citation type="submission" date="2021-03" db="EMBL/GenBank/DDBJ databases">
        <title>Evolutionary priming and transition to the ectomycorrhizal habit in an iconic lineage of mushroom-forming fungi: is preadaptation a requirement?</title>
        <authorList>
            <consortium name="DOE Joint Genome Institute"/>
            <person name="Looney B.P."/>
            <person name="Miyauchi S."/>
            <person name="Morin E."/>
            <person name="Drula E."/>
            <person name="Courty P.E."/>
            <person name="Chicoki N."/>
            <person name="Fauchery L."/>
            <person name="Kohler A."/>
            <person name="Kuo A."/>
            <person name="LaButti K."/>
            <person name="Pangilinan J."/>
            <person name="Lipzen A."/>
            <person name="Riley R."/>
            <person name="Andreopoulos W."/>
            <person name="He G."/>
            <person name="Johnson J."/>
            <person name="Barry K.W."/>
            <person name="Grigoriev I.V."/>
            <person name="Nagy L."/>
            <person name="Hibbett D."/>
            <person name="Henrissat B."/>
            <person name="Matheny P.B."/>
            <person name="Labbe J."/>
            <person name="Martin A.F."/>
        </authorList>
    </citation>
    <scope>NUCLEOTIDE SEQUENCE</scope>
    <source>
        <strain evidence="1">BPL698</strain>
    </source>
</reference>
<gene>
    <name evidence="1" type="ORF">F5148DRAFT_1240267</name>
</gene>
<accession>A0ACC0TWV3</accession>
<organism evidence="1 2">
    <name type="scientific">Russula earlei</name>
    <dbReference type="NCBI Taxonomy" id="71964"/>
    <lineage>
        <taxon>Eukaryota</taxon>
        <taxon>Fungi</taxon>
        <taxon>Dikarya</taxon>
        <taxon>Basidiomycota</taxon>
        <taxon>Agaricomycotina</taxon>
        <taxon>Agaricomycetes</taxon>
        <taxon>Russulales</taxon>
        <taxon>Russulaceae</taxon>
        <taxon>Russula</taxon>
    </lineage>
</organism>
<proteinExistence type="predicted"/>
<keyword evidence="2" id="KW-1185">Reference proteome</keyword>
<dbReference type="EMBL" id="JAGFNK010000387">
    <property type="protein sequence ID" value="KAI9451207.1"/>
    <property type="molecule type" value="Genomic_DNA"/>
</dbReference>